<feature type="modified residue" description="4-aspartylphosphate" evidence="1">
    <location>
        <position position="761"/>
    </location>
</feature>
<dbReference type="Pfam" id="PF13188">
    <property type="entry name" value="PAS_8"/>
    <property type="match status" value="1"/>
</dbReference>
<comment type="caution">
    <text evidence="5">The sequence shown here is derived from an EMBL/GenBank/DDBJ whole genome shotgun (WGS) entry which is preliminary data.</text>
</comment>
<dbReference type="SUPFAM" id="SSF55785">
    <property type="entry name" value="PYP-like sensor domain (PAS domain)"/>
    <property type="match status" value="1"/>
</dbReference>
<dbReference type="InterPro" id="IPR001633">
    <property type="entry name" value="EAL_dom"/>
</dbReference>
<dbReference type="InterPro" id="IPR001789">
    <property type="entry name" value="Sig_transdc_resp-reg_receiver"/>
</dbReference>
<feature type="domain" description="Response regulatory" evidence="2">
    <location>
        <begin position="5"/>
        <end position="121"/>
    </location>
</feature>
<accession>A0ABT5JVX7</accession>
<dbReference type="SMART" id="SM00267">
    <property type="entry name" value="GGDEF"/>
    <property type="match status" value="1"/>
</dbReference>
<dbReference type="NCBIfam" id="TIGR00254">
    <property type="entry name" value="GGDEF"/>
    <property type="match status" value="1"/>
</dbReference>
<dbReference type="SUPFAM" id="SSF55073">
    <property type="entry name" value="Nucleotide cyclase"/>
    <property type="match status" value="1"/>
</dbReference>
<dbReference type="InterPro" id="IPR035965">
    <property type="entry name" value="PAS-like_dom_sf"/>
</dbReference>
<protein>
    <submittedName>
        <fullName evidence="5">EAL domain-containing protein</fullName>
    </submittedName>
</protein>
<dbReference type="InterPro" id="IPR000160">
    <property type="entry name" value="GGDEF_dom"/>
</dbReference>
<dbReference type="InterPro" id="IPR043128">
    <property type="entry name" value="Rev_trsase/Diguanyl_cyclase"/>
</dbReference>
<evidence type="ECO:0000259" key="3">
    <source>
        <dbReference type="PROSITE" id="PS50883"/>
    </source>
</evidence>
<sequence length="852" mass="93913">MTVATILIVDDEALNRKLLEAQLQADQYVTRSAASGEEALAAVALAPPDLILLDVMMPGMDGYQVARALKADPASSHIPIIMVTALTDHDARLAGLNAGVEEFVSKPVDRIELCLRVRNLLRLKALADFQKNHSLILEREVASRTADLRTFRLAMDATADAIMLVRRATMLFIEVNATACAMLDYSREELLRMGPTDLRGIDAAELADVYDALIGGASAPAFLETHLWRRDGSPIQVEIQRHAQWVDGDCIIVCGVRDIGARKEAEQRLHRLAHYDTLTGLPNRSQFYATLGKMLAQAGGARIAVLLIDLDHFKNVNETLGHGAGDVLLGQFSSRLVESVRLRESVGRLGGDEFGIILVLHEQQPGAAAHADAIRDMLRLPFDLGGQEVALSVSIGIAVSPDDSGDPDVLMKYADTAMHRAKRAGRDTYRFFTPQMDEEVRKRRELEGALRKAIDNEEFVLFYQPKVQLDTGRTVGAEALLRWRRPGVGMVSPLEFIPLLEETGLIGRVGSWVIMAACRQIGKWLRSSVGPMQVSVNVSGHQFGEGGLDRDVLRALNDNGVPADLLELELTESTLMANTEHTIATLRHVKRHGVQISIDDFGTGYSSLAYLRRFPIDKLKIDIAFVRDITSNPDDAAIALAIISMAHSLKLGVIAEGVETAEQLSCLRRQGCDQVQGYYFSAPLPADQFEQFLRKEAARPAPAAALAGPRRTLLLVDDEAHVLTALRRLLRQDGYQILAARSAAEGFALLALHPVHVILCDQRMPGMRGTVFLDRVKDMYPDTFRIVLSGYTDLESIMEAINRGAIYRFYTKPWDNKVLRENIREAFRHYALLHGLPPGQDDAPQPDALPAP</sequence>
<evidence type="ECO:0000259" key="4">
    <source>
        <dbReference type="PROSITE" id="PS50887"/>
    </source>
</evidence>
<feature type="modified residue" description="4-aspartylphosphate" evidence="1">
    <location>
        <position position="54"/>
    </location>
</feature>
<dbReference type="PROSITE" id="PS50110">
    <property type="entry name" value="RESPONSE_REGULATORY"/>
    <property type="match status" value="2"/>
</dbReference>
<feature type="domain" description="Response regulatory" evidence="2">
    <location>
        <begin position="712"/>
        <end position="827"/>
    </location>
</feature>
<dbReference type="CDD" id="cd00130">
    <property type="entry name" value="PAS"/>
    <property type="match status" value="1"/>
</dbReference>
<dbReference type="PROSITE" id="PS50883">
    <property type="entry name" value="EAL"/>
    <property type="match status" value="1"/>
</dbReference>
<dbReference type="InterPro" id="IPR035919">
    <property type="entry name" value="EAL_sf"/>
</dbReference>
<keyword evidence="6" id="KW-1185">Reference proteome</keyword>
<dbReference type="PROSITE" id="PS50887">
    <property type="entry name" value="GGDEF"/>
    <property type="match status" value="1"/>
</dbReference>
<dbReference type="Pfam" id="PF00563">
    <property type="entry name" value="EAL"/>
    <property type="match status" value="1"/>
</dbReference>
<dbReference type="CDD" id="cd17569">
    <property type="entry name" value="REC_HupR-like"/>
    <property type="match status" value="1"/>
</dbReference>
<reference evidence="5 6" key="1">
    <citation type="submission" date="2022-10" db="EMBL/GenBank/DDBJ databases">
        <title>Janthinobacterium sp. hw3 Genome sequencing.</title>
        <authorList>
            <person name="Park S."/>
        </authorList>
    </citation>
    <scope>NUCLEOTIDE SEQUENCE [LARGE SCALE GENOMIC DNA]</scope>
    <source>
        <strain evidence="6">hw3</strain>
    </source>
</reference>
<evidence type="ECO:0000313" key="5">
    <source>
        <dbReference type="EMBL" id="MDC8756887.1"/>
    </source>
</evidence>
<dbReference type="InterPro" id="IPR011006">
    <property type="entry name" value="CheY-like_superfamily"/>
</dbReference>
<keyword evidence="1" id="KW-0597">Phosphoprotein</keyword>
<evidence type="ECO:0000259" key="2">
    <source>
        <dbReference type="PROSITE" id="PS50110"/>
    </source>
</evidence>
<dbReference type="NCBIfam" id="TIGR00229">
    <property type="entry name" value="sensory_box"/>
    <property type="match status" value="1"/>
</dbReference>
<evidence type="ECO:0000313" key="6">
    <source>
        <dbReference type="Proteomes" id="UP001221208"/>
    </source>
</evidence>
<organism evidence="5 6">
    <name type="scientific">Janthinobacterium fluminis</name>
    <dbReference type="NCBI Taxonomy" id="2987524"/>
    <lineage>
        <taxon>Bacteria</taxon>
        <taxon>Pseudomonadati</taxon>
        <taxon>Pseudomonadota</taxon>
        <taxon>Betaproteobacteria</taxon>
        <taxon>Burkholderiales</taxon>
        <taxon>Oxalobacteraceae</taxon>
        <taxon>Janthinobacterium</taxon>
    </lineage>
</organism>
<dbReference type="EMBL" id="JAQQXR010000001">
    <property type="protein sequence ID" value="MDC8756887.1"/>
    <property type="molecule type" value="Genomic_DNA"/>
</dbReference>
<dbReference type="Gene3D" id="3.40.50.2300">
    <property type="match status" value="2"/>
</dbReference>
<dbReference type="InterPro" id="IPR052155">
    <property type="entry name" value="Biofilm_reg_signaling"/>
</dbReference>
<dbReference type="Gene3D" id="3.30.450.20">
    <property type="entry name" value="PAS domain"/>
    <property type="match status" value="1"/>
</dbReference>
<feature type="domain" description="GGDEF" evidence="4">
    <location>
        <begin position="301"/>
        <end position="434"/>
    </location>
</feature>
<dbReference type="PANTHER" id="PTHR44757:SF2">
    <property type="entry name" value="BIOFILM ARCHITECTURE MAINTENANCE PROTEIN MBAA"/>
    <property type="match status" value="1"/>
</dbReference>
<dbReference type="InterPro" id="IPR029787">
    <property type="entry name" value="Nucleotide_cyclase"/>
</dbReference>
<dbReference type="Gene3D" id="3.20.20.450">
    <property type="entry name" value="EAL domain"/>
    <property type="match status" value="1"/>
</dbReference>
<dbReference type="Proteomes" id="UP001221208">
    <property type="component" value="Unassembled WGS sequence"/>
</dbReference>
<dbReference type="PANTHER" id="PTHR44757">
    <property type="entry name" value="DIGUANYLATE CYCLASE DGCP"/>
    <property type="match status" value="1"/>
</dbReference>
<dbReference type="InterPro" id="IPR000014">
    <property type="entry name" value="PAS"/>
</dbReference>
<dbReference type="SMART" id="SM00052">
    <property type="entry name" value="EAL"/>
    <property type="match status" value="1"/>
</dbReference>
<feature type="domain" description="EAL" evidence="3">
    <location>
        <begin position="443"/>
        <end position="697"/>
    </location>
</feature>
<dbReference type="CDD" id="cd01948">
    <property type="entry name" value="EAL"/>
    <property type="match status" value="1"/>
</dbReference>
<dbReference type="CDD" id="cd01949">
    <property type="entry name" value="GGDEF"/>
    <property type="match status" value="1"/>
</dbReference>
<name>A0ABT5JVX7_9BURK</name>
<dbReference type="SUPFAM" id="SSF141868">
    <property type="entry name" value="EAL domain-like"/>
    <property type="match status" value="1"/>
</dbReference>
<dbReference type="SMART" id="SM00091">
    <property type="entry name" value="PAS"/>
    <property type="match status" value="1"/>
</dbReference>
<dbReference type="Pfam" id="PF00990">
    <property type="entry name" value="GGDEF"/>
    <property type="match status" value="1"/>
</dbReference>
<dbReference type="Pfam" id="PF00072">
    <property type="entry name" value="Response_reg"/>
    <property type="match status" value="2"/>
</dbReference>
<evidence type="ECO:0000256" key="1">
    <source>
        <dbReference type="PROSITE-ProRule" id="PRU00169"/>
    </source>
</evidence>
<dbReference type="SUPFAM" id="SSF52172">
    <property type="entry name" value="CheY-like"/>
    <property type="match status" value="2"/>
</dbReference>
<gene>
    <name evidence="5" type="ORF">OIK44_04705</name>
</gene>
<dbReference type="SMART" id="SM00448">
    <property type="entry name" value="REC"/>
    <property type="match status" value="2"/>
</dbReference>
<dbReference type="Gene3D" id="3.30.70.270">
    <property type="match status" value="1"/>
</dbReference>
<proteinExistence type="predicted"/>
<dbReference type="RefSeq" id="WP_273669546.1">
    <property type="nucleotide sequence ID" value="NZ_JAQQXR010000001.1"/>
</dbReference>